<dbReference type="EMBL" id="QRVL01000021">
    <property type="protein sequence ID" value="RGS36622.1"/>
    <property type="molecule type" value="Genomic_DNA"/>
</dbReference>
<name>A0A395V379_9FIRM</name>
<comment type="catalytic activity">
    <reaction evidence="5">
        <text>GMP + ATP = GDP + ADP</text>
        <dbReference type="Rhea" id="RHEA:20780"/>
        <dbReference type="ChEBI" id="CHEBI:30616"/>
        <dbReference type="ChEBI" id="CHEBI:58115"/>
        <dbReference type="ChEBI" id="CHEBI:58189"/>
        <dbReference type="ChEBI" id="CHEBI:456216"/>
        <dbReference type="EC" id="2.7.4.8"/>
    </reaction>
</comment>
<dbReference type="InterPro" id="IPR008144">
    <property type="entry name" value="Guanylate_kin-like_dom"/>
</dbReference>
<dbReference type="PANTHER" id="PTHR23117">
    <property type="entry name" value="GUANYLATE KINASE-RELATED"/>
    <property type="match status" value="1"/>
</dbReference>
<proteinExistence type="inferred from homology"/>
<dbReference type="SMART" id="SM00072">
    <property type="entry name" value="GuKc"/>
    <property type="match status" value="1"/>
</dbReference>
<comment type="function">
    <text evidence="1">Essential for recycling GMP and indirectly, cGMP.</text>
</comment>
<evidence type="ECO:0000256" key="2">
    <source>
        <dbReference type="ARBA" id="ARBA00005790"/>
    </source>
</evidence>
<feature type="domain" description="Guanylate kinase-like" evidence="6">
    <location>
        <begin position="2"/>
        <end position="192"/>
    </location>
</feature>
<dbReference type="RefSeq" id="WP_118098459.1">
    <property type="nucleotide sequence ID" value="NZ_QRVL01000021.1"/>
</dbReference>
<evidence type="ECO:0000313" key="7">
    <source>
        <dbReference type="EMBL" id="RGS36622.1"/>
    </source>
</evidence>
<evidence type="ECO:0000256" key="1">
    <source>
        <dbReference type="ARBA" id="ARBA00003531"/>
    </source>
</evidence>
<evidence type="ECO:0000256" key="5">
    <source>
        <dbReference type="ARBA" id="ARBA00048594"/>
    </source>
</evidence>
<dbReference type="GO" id="GO:0004385">
    <property type="term" value="F:GMP kinase activity"/>
    <property type="evidence" value="ECO:0007669"/>
    <property type="project" value="UniProtKB-EC"/>
</dbReference>
<dbReference type="AlphaFoldDB" id="A0A395V379"/>
<reference evidence="7 8" key="1">
    <citation type="submission" date="2018-08" db="EMBL/GenBank/DDBJ databases">
        <title>A genome reference for cultivated species of the human gut microbiota.</title>
        <authorList>
            <person name="Zou Y."/>
            <person name="Xue W."/>
            <person name="Luo G."/>
        </authorList>
    </citation>
    <scope>NUCLEOTIDE SEQUENCE [LARGE SCALE GENOMIC DNA]</scope>
    <source>
        <strain evidence="7 8">AF22-12AC</strain>
    </source>
</reference>
<dbReference type="SUPFAM" id="SSF52540">
    <property type="entry name" value="P-loop containing nucleoside triphosphate hydrolases"/>
    <property type="match status" value="1"/>
</dbReference>
<dbReference type="Pfam" id="PF00625">
    <property type="entry name" value="Guanylate_kin"/>
    <property type="match status" value="1"/>
</dbReference>
<keyword evidence="3" id="KW-0808">Transferase</keyword>
<evidence type="ECO:0000313" key="8">
    <source>
        <dbReference type="Proteomes" id="UP000266172"/>
    </source>
</evidence>
<protein>
    <submittedName>
        <fullName evidence="7">Guanylate kinase</fullName>
    </submittedName>
</protein>
<dbReference type="InterPro" id="IPR027417">
    <property type="entry name" value="P-loop_NTPase"/>
</dbReference>
<dbReference type="InterPro" id="IPR008145">
    <property type="entry name" value="GK/Ca_channel_bsu"/>
</dbReference>
<comment type="caution">
    <text evidence="7">The sequence shown here is derived from an EMBL/GenBank/DDBJ whole genome shotgun (WGS) entry which is preliminary data.</text>
</comment>
<evidence type="ECO:0000256" key="4">
    <source>
        <dbReference type="ARBA" id="ARBA00022777"/>
    </source>
</evidence>
<organism evidence="7 8">
    <name type="scientific">Roseburia hominis</name>
    <dbReference type="NCBI Taxonomy" id="301301"/>
    <lineage>
        <taxon>Bacteria</taxon>
        <taxon>Bacillati</taxon>
        <taxon>Bacillota</taxon>
        <taxon>Clostridia</taxon>
        <taxon>Lachnospirales</taxon>
        <taxon>Lachnospiraceae</taxon>
        <taxon>Roseburia</taxon>
    </lineage>
</organism>
<evidence type="ECO:0000259" key="6">
    <source>
        <dbReference type="PROSITE" id="PS50052"/>
    </source>
</evidence>
<dbReference type="PROSITE" id="PS50052">
    <property type="entry name" value="GUANYLATE_KINASE_2"/>
    <property type="match status" value="1"/>
</dbReference>
<dbReference type="GO" id="GO:0005829">
    <property type="term" value="C:cytosol"/>
    <property type="evidence" value="ECO:0007669"/>
    <property type="project" value="TreeGrafter"/>
</dbReference>
<evidence type="ECO:0000256" key="3">
    <source>
        <dbReference type="ARBA" id="ARBA00022679"/>
    </source>
</evidence>
<dbReference type="Gene3D" id="3.40.50.300">
    <property type="entry name" value="P-loop containing nucleotide triphosphate hydrolases"/>
    <property type="match status" value="1"/>
</dbReference>
<accession>A0A395V379</accession>
<keyword evidence="4 7" id="KW-0418">Kinase</keyword>
<dbReference type="PANTHER" id="PTHR23117:SF13">
    <property type="entry name" value="GUANYLATE KINASE"/>
    <property type="match status" value="1"/>
</dbReference>
<gene>
    <name evidence="7" type="ORF">DWX93_15540</name>
</gene>
<dbReference type="Proteomes" id="UP000266172">
    <property type="component" value="Unassembled WGS sequence"/>
</dbReference>
<comment type="similarity">
    <text evidence="2">Belongs to the guanylate kinase family.</text>
</comment>
<sequence>MGKIYCMMGKSSTGKDTLYKMLLEDGALSLKKIIPYTTRPMRRGETDGVEYYFCSEKELSGLLEQGKVIELRAYDTVQGVWKYFTVDDHQIQDLRQNYLLIGTLEAYGKLRDYFGKERVVPIYIEVEDGIRLERAIGRERQQREPHYEEMCRRFLADAADFSEEKLLDAQITMRFVNDDLKQTEENIRDYILSQND</sequence>